<dbReference type="EMBL" id="JAULSY010000022">
    <property type="protein sequence ID" value="KAK0671351.1"/>
    <property type="molecule type" value="Genomic_DNA"/>
</dbReference>
<feature type="transmembrane region" description="Helical" evidence="2">
    <location>
        <begin position="72"/>
        <end position="95"/>
    </location>
</feature>
<evidence type="ECO:0000313" key="5">
    <source>
        <dbReference type="Proteomes" id="UP001174997"/>
    </source>
</evidence>
<dbReference type="PANTHER" id="PTHR33741:SF5">
    <property type="entry name" value="TRANSMEMBRANE PROTEIN DDB_G0269096-RELATED"/>
    <property type="match status" value="1"/>
</dbReference>
<feature type="domain" description="HPP transmembrane region" evidence="3">
    <location>
        <begin position="72"/>
        <end position="236"/>
    </location>
</feature>
<feature type="compositionally biased region" description="Polar residues" evidence="1">
    <location>
        <begin position="1"/>
        <end position="11"/>
    </location>
</feature>
<keyword evidence="2" id="KW-0812">Transmembrane</keyword>
<dbReference type="PANTHER" id="PTHR33741">
    <property type="entry name" value="TRANSMEMBRANE PROTEIN DDB_G0269096-RELATED"/>
    <property type="match status" value="1"/>
</dbReference>
<keyword evidence="5" id="KW-1185">Reference proteome</keyword>
<feature type="transmembrane region" description="Helical" evidence="2">
    <location>
        <begin position="206"/>
        <end position="228"/>
    </location>
</feature>
<accession>A0AA39ZHW1</accession>
<feature type="transmembrane region" description="Helical" evidence="2">
    <location>
        <begin position="136"/>
        <end position="154"/>
    </location>
</feature>
<feature type="transmembrane region" description="Helical" evidence="2">
    <location>
        <begin position="107"/>
        <end position="124"/>
    </location>
</feature>
<sequence>MSFRPSLSNTHVTRKLPAKKPRPSWSTLHFDVDVYLNQFFPSSFLPRLPRAVGHFLGYRTPLPPAAHPKPPVGNICMIFWAVVGIFSSLALIGAVGQEIPAFGEKGVPVIIGSFGAAAVLDFYAIESPLAQPRNAILGQILASITGIVVCKLFALLGPDEFERVRWLGGALSCGLATAVMALTGTVHPPAGATALMAVVDENVSGLGWYMLAPVSLGCALMLVVALLVNNIQRRFPFYWWSPSETGLFWNEAARLEKPGASATTSTDSERGTGGETEVVIKRGEVILPEGITLRPEEVLWLETISQRL</sequence>
<reference evidence="4" key="1">
    <citation type="submission" date="2023-06" db="EMBL/GenBank/DDBJ databases">
        <title>Genome-scale phylogeny and comparative genomics of the fungal order Sordariales.</title>
        <authorList>
            <consortium name="Lawrence Berkeley National Laboratory"/>
            <person name="Hensen N."/>
            <person name="Bonometti L."/>
            <person name="Westerberg I."/>
            <person name="Brannstrom I.O."/>
            <person name="Guillou S."/>
            <person name="Cros-Aarteil S."/>
            <person name="Calhoun S."/>
            <person name="Haridas S."/>
            <person name="Kuo A."/>
            <person name="Mondo S."/>
            <person name="Pangilinan J."/>
            <person name="Riley R."/>
            <person name="Labutti K."/>
            <person name="Andreopoulos B."/>
            <person name="Lipzen A."/>
            <person name="Chen C."/>
            <person name="Yanf M."/>
            <person name="Daum C."/>
            <person name="Ng V."/>
            <person name="Clum A."/>
            <person name="Steindorff A."/>
            <person name="Ohm R."/>
            <person name="Martin F."/>
            <person name="Silar P."/>
            <person name="Natvig D."/>
            <person name="Lalanne C."/>
            <person name="Gautier V."/>
            <person name="Ament-Velasquez S.L."/>
            <person name="Kruys A."/>
            <person name="Hutchinson M.I."/>
            <person name="Powell A.J."/>
            <person name="Barry K."/>
            <person name="Miller A.N."/>
            <person name="Grigoriev I.V."/>
            <person name="Debuchy R."/>
            <person name="Gladieux P."/>
            <person name="Thoren M.H."/>
            <person name="Johannesson H."/>
        </authorList>
    </citation>
    <scope>NUCLEOTIDE SEQUENCE</scope>
    <source>
        <strain evidence="4">CBS 307.81</strain>
    </source>
</reference>
<dbReference type="Pfam" id="PF04982">
    <property type="entry name" value="TM_HPP"/>
    <property type="match status" value="1"/>
</dbReference>
<keyword evidence="2" id="KW-0472">Membrane</keyword>
<comment type="caution">
    <text evidence="4">The sequence shown here is derived from an EMBL/GenBank/DDBJ whole genome shotgun (WGS) entry which is preliminary data.</text>
</comment>
<feature type="region of interest" description="Disordered" evidence="1">
    <location>
        <begin position="1"/>
        <end position="23"/>
    </location>
</feature>
<evidence type="ECO:0000313" key="4">
    <source>
        <dbReference type="EMBL" id="KAK0671351.1"/>
    </source>
</evidence>
<dbReference type="InterPro" id="IPR058581">
    <property type="entry name" value="TM_HPP"/>
</dbReference>
<dbReference type="Proteomes" id="UP001174997">
    <property type="component" value="Unassembled WGS sequence"/>
</dbReference>
<dbReference type="AlphaFoldDB" id="A0AA39ZHW1"/>
<feature type="transmembrane region" description="Helical" evidence="2">
    <location>
        <begin position="166"/>
        <end position="186"/>
    </location>
</feature>
<gene>
    <name evidence="4" type="ORF">QBC41DRAFT_270793</name>
</gene>
<feature type="compositionally biased region" description="Basic residues" evidence="1">
    <location>
        <begin position="12"/>
        <end position="22"/>
    </location>
</feature>
<organism evidence="4 5">
    <name type="scientific">Cercophora samala</name>
    <dbReference type="NCBI Taxonomy" id="330535"/>
    <lineage>
        <taxon>Eukaryota</taxon>
        <taxon>Fungi</taxon>
        <taxon>Dikarya</taxon>
        <taxon>Ascomycota</taxon>
        <taxon>Pezizomycotina</taxon>
        <taxon>Sordariomycetes</taxon>
        <taxon>Sordariomycetidae</taxon>
        <taxon>Sordariales</taxon>
        <taxon>Lasiosphaeriaceae</taxon>
        <taxon>Cercophora</taxon>
    </lineage>
</organism>
<keyword evidence="2" id="KW-1133">Transmembrane helix</keyword>
<evidence type="ECO:0000256" key="2">
    <source>
        <dbReference type="SAM" id="Phobius"/>
    </source>
</evidence>
<proteinExistence type="predicted"/>
<protein>
    <submittedName>
        <fullName evidence="4">HPP family-domain-containing protein</fullName>
    </submittedName>
</protein>
<dbReference type="InterPro" id="IPR007065">
    <property type="entry name" value="HPP"/>
</dbReference>
<name>A0AA39ZHW1_9PEZI</name>
<evidence type="ECO:0000259" key="3">
    <source>
        <dbReference type="Pfam" id="PF04982"/>
    </source>
</evidence>
<evidence type="ECO:0000256" key="1">
    <source>
        <dbReference type="SAM" id="MobiDB-lite"/>
    </source>
</evidence>